<keyword evidence="3" id="KW-1185">Reference proteome</keyword>
<dbReference type="GeneID" id="20668375"/>
<keyword evidence="1" id="KW-0812">Transmembrane</keyword>
<name>W4K2D8_HETIT</name>
<keyword evidence="1" id="KW-1133">Transmembrane helix</keyword>
<evidence type="ECO:0000256" key="1">
    <source>
        <dbReference type="SAM" id="Phobius"/>
    </source>
</evidence>
<dbReference type="Proteomes" id="UP000030671">
    <property type="component" value="Unassembled WGS sequence"/>
</dbReference>
<feature type="transmembrane region" description="Helical" evidence="1">
    <location>
        <begin position="77"/>
        <end position="95"/>
    </location>
</feature>
<dbReference type="InParanoid" id="W4K2D8"/>
<dbReference type="RefSeq" id="XP_009548093.1">
    <property type="nucleotide sequence ID" value="XM_009549798.1"/>
</dbReference>
<evidence type="ECO:0000313" key="3">
    <source>
        <dbReference type="Proteomes" id="UP000030671"/>
    </source>
</evidence>
<feature type="transmembrane region" description="Helical" evidence="1">
    <location>
        <begin position="40"/>
        <end position="65"/>
    </location>
</feature>
<evidence type="ECO:0000313" key="2">
    <source>
        <dbReference type="EMBL" id="ETW79510.1"/>
    </source>
</evidence>
<gene>
    <name evidence="2" type="ORF">HETIRDRAFT_171958</name>
</gene>
<dbReference type="HOGENOM" id="CLU_2049971_0_0_1"/>
<keyword evidence="1" id="KW-0472">Membrane</keyword>
<proteinExistence type="predicted"/>
<reference evidence="2 3" key="1">
    <citation type="journal article" date="2012" name="New Phytol.">
        <title>Insight into trade-off between wood decay and parasitism from the genome of a fungal forest pathogen.</title>
        <authorList>
            <person name="Olson A."/>
            <person name="Aerts A."/>
            <person name="Asiegbu F."/>
            <person name="Belbahri L."/>
            <person name="Bouzid O."/>
            <person name="Broberg A."/>
            <person name="Canback B."/>
            <person name="Coutinho P.M."/>
            <person name="Cullen D."/>
            <person name="Dalman K."/>
            <person name="Deflorio G."/>
            <person name="van Diepen L.T."/>
            <person name="Dunand C."/>
            <person name="Duplessis S."/>
            <person name="Durling M."/>
            <person name="Gonthier P."/>
            <person name="Grimwood J."/>
            <person name="Fossdal C.G."/>
            <person name="Hansson D."/>
            <person name="Henrissat B."/>
            <person name="Hietala A."/>
            <person name="Himmelstrand K."/>
            <person name="Hoffmeister D."/>
            <person name="Hogberg N."/>
            <person name="James T.Y."/>
            <person name="Karlsson M."/>
            <person name="Kohler A."/>
            <person name="Kues U."/>
            <person name="Lee Y.H."/>
            <person name="Lin Y.C."/>
            <person name="Lind M."/>
            <person name="Lindquist E."/>
            <person name="Lombard V."/>
            <person name="Lucas S."/>
            <person name="Lunden K."/>
            <person name="Morin E."/>
            <person name="Murat C."/>
            <person name="Park J."/>
            <person name="Raffaello T."/>
            <person name="Rouze P."/>
            <person name="Salamov A."/>
            <person name="Schmutz J."/>
            <person name="Solheim H."/>
            <person name="Stahlberg J."/>
            <person name="Velez H."/>
            <person name="de Vries R.P."/>
            <person name="Wiebenga A."/>
            <person name="Woodward S."/>
            <person name="Yakovlev I."/>
            <person name="Garbelotto M."/>
            <person name="Martin F."/>
            <person name="Grigoriev I.V."/>
            <person name="Stenlid J."/>
        </authorList>
    </citation>
    <scope>NUCLEOTIDE SEQUENCE [LARGE SCALE GENOMIC DNA]</scope>
    <source>
        <strain evidence="2 3">TC 32-1</strain>
    </source>
</reference>
<dbReference type="STRING" id="747525.W4K2D8"/>
<dbReference type="AlphaFoldDB" id="W4K2D8"/>
<dbReference type="OrthoDB" id="2535105at2759"/>
<protein>
    <submittedName>
        <fullName evidence="2">Uncharacterized protein</fullName>
    </submittedName>
</protein>
<organism evidence="2 3">
    <name type="scientific">Heterobasidion irregulare (strain TC 32-1)</name>
    <dbReference type="NCBI Taxonomy" id="747525"/>
    <lineage>
        <taxon>Eukaryota</taxon>
        <taxon>Fungi</taxon>
        <taxon>Dikarya</taxon>
        <taxon>Basidiomycota</taxon>
        <taxon>Agaricomycotina</taxon>
        <taxon>Agaricomycetes</taxon>
        <taxon>Russulales</taxon>
        <taxon>Bondarzewiaceae</taxon>
        <taxon>Heterobasidion</taxon>
        <taxon>Heterobasidion annosum species complex</taxon>
    </lineage>
</organism>
<dbReference type="KEGG" id="hir:HETIRDRAFT_171958"/>
<accession>W4K2D8</accession>
<dbReference type="EMBL" id="KI925460">
    <property type="protein sequence ID" value="ETW79510.1"/>
    <property type="molecule type" value="Genomic_DNA"/>
</dbReference>
<sequence length="120" mass="13291">MGLASPSLVADHGLSIVIMSNALVPDRISPISQSFFEQSYGGMLICCMIMLVVYGLSVLQTYMYFLKYGNDGVLKKAMVLSLWVLGTTHATFVYYYLVLSYANPLLLISGVWYAVSLMKL</sequence>